<dbReference type="FunFam" id="3.40.50.300:FF:000007">
    <property type="entry name" value="Pre-mRNA-splicing factor ATP-dependent RNA helicase"/>
    <property type="match status" value="1"/>
</dbReference>
<keyword evidence="3" id="KW-0547">Nucleotide-binding</keyword>
<dbReference type="SUPFAM" id="SSF52540">
    <property type="entry name" value="P-loop containing nucleoside triphosphate hydrolases"/>
    <property type="match status" value="1"/>
</dbReference>
<keyword evidence="11" id="KW-1133">Transmembrane helix</keyword>
<dbReference type="Proteomes" id="UP000023152">
    <property type="component" value="Unassembled WGS sequence"/>
</dbReference>
<dbReference type="FunFam" id="3.40.50.300:FF:000615">
    <property type="entry name" value="pre-mRNA-splicing factor ATP-dependent RNA helicase DEAH7"/>
    <property type="match status" value="1"/>
</dbReference>
<dbReference type="Gene3D" id="3.40.50.300">
    <property type="entry name" value="P-loop containing nucleotide triphosphate hydrolases"/>
    <property type="match status" value="2"/>
</dbReference>
<feature type="region of interest" description="Disordered" evidence="10">
    <location>
        <begin position="157"/>
        <end position="197"/>
    </location>
</feature>
<sequence length="709" mass="80244">MKAQLMALRQKQADLEEQKKDETTSILDDGQSEAGSSIRGNRMTQMQKDHAKWEEEILVRSGAVRQINESKTIFEEEVEHRTHVLVKDMLPPFLDGRMVFSKQIKPVGVVKHPTSDMSVIARKGSQVMLKWRERKDKIKMSKKWWEVTGDTRQGKMIGLRDKKEEERKKDISIAKQKTDTGKDAASSVNDQDDDDSFDYRKSSQFAESLKNQDAKKNAASEFSKQKTISEQRKYLPIFQVRNQLMQVIADNQIVVLVGETGSGKTTQLAQYLHEEGYTKYGSICCTQPRRVAAMSVAKRVSDEISCELGGLVGYAIRFEDCTSNATRIKYCTDGVLLREALNPESLDRYCVIIMDEAHERSLCTDILFGVLRGIVAERRDLKLIVTSATLDADKFADFFGGVPIFKVPGRTFQVDIMYAKTTQTDYVDAAVKQVLQIHIEESEGDILVFMTGQEDISCACALIAERLQEHAEDGIAPLAILPMYSQLPADLQAKIFEKAAEGTRKVIVSTNIAETSLTVDGIKYVIDTGYCKLKVFRPNMGMDALTVIPISRANANQRSGRAGRTGRGYAFRLYTNLQYEAEMLENTVPEIQRTNLGNVVLLLKSLGVEDLLQFDFMDPPPQDTLIQSMFQLWVLRALDNAGNLTPTGRQMVEFPLDPPLSKMLIFSLETGCSAEILVIIIFVEKHIRDFFFYQNNIYVYIYFILFFFF</sequence>
<keyword evidence="2" id="KW-0507">mRNA processing</keyword>
<dbReference type="PANTHER" id="PTHR18934:SF91">
    <property type="entry name" value="PRE-MRNA-SPLICING FACTOR ATP-DEPENDENT RNA HELICASE PRP16"/>
    <property type="match status" value="1"/>
</dbReference>
<dbReference type="PROSITE" id="PS51192">
    <property type="entry name" value="HELICASE_ATP_BIND_1"/>
    <property type="match status" value="1"/>
</dbReference>
<dbReference type="EMBL" id="ASPP01008042">
    <property type="protein sequence ID" value="ETO26170.1"/>
    <property type="molecule type" value="Genomic_DNA"/>
</dbReference>
<dbReference type="Pfam" id="PF00271">
    <property type="entry name" value="Helicase_C"/>
    <property type="match status" value="1"/>
</dbReference>
<comment type="caution">
    <text evidence="14">The sequence shown here is derived from an EMBL/GenBank/DDBJ whole genome shotgun (WGS) entry which is preliminary data.</text>
</comment>
<dbReference type="Pfam" id="PF00270">
    <property type="entry name" value="DEAD"/>
    <property type="match status" value="1"/>
</dbReference>
<name>X6NIL5_RETFI</name>
<accession>X6NIL5</accession>
<evidence type="ECO:0000256" key="10">
    <source>
        <dbReference type="SAM" id="MobiDB-lite"/>
    </source>
</evidence>
<evidence type="ECO:0000256" key="9">
    <source>
        <dbReference type="ARBA" id="ARBA00047984"/>
    </source>
</evidence>
<feature type="compositionally biased region" description="Basic and acidic residues" evidence="10">
    <location>
        <begin position="158"/>
        <end position="182"/>
    </location>
</feature>
<dbReference type="GO" id="GO:0006397">
    <property type="term" value="P:mRNA processing"/>
    <property type="evidence" value="ECO:0007669"/>
    <property type="project" value="UniProtKB-KW"/>
</dbReference>
<dbReference type="Gene3D" id="1.20.120.1080">
    <property type="match status" value="1"/>
</dbReference>
<organism evidence="14 15">
    <name type="scientific">Reticulomyxa filosa</name>
    <dbReference type="NCBI Taxonomy" id="46433"/>
    <lineage>
        <taxon>Eukaryota</taxon>
        <taxon>Sar</taxon>
        <taxon>Rhizaria</taxon>
        <taxon>Retaria</taxon>
        <taxon>Foraminifera</taxon>
        <taxon>Monothalamids</taxon>
        <taxon>Reticulomyxidae</taxon>
        <taxon>Reticulomyxa</taxon>
    </lineage>
</organism>
<evidence type="ECO:0000256" key="8">
    <source>
        <dbReference type="ARBA" id="ARBA00038040"/>
    </source>
</evidence>
<protein>
    <recommendedName>
        <fullName evidence="1">RNA helicase</fullName>
        <ecNumber evidence="1">3.6.4.13</ecNumber>
    </recommendedName>
</protein>
<dbReference type="SMART" id="SM00847">
    <property type="entry name" value="HA2"/>
    <property type="match status" value="1"/>
</dbReference>
<evidence type="ECO:0000256" key="2">
    <source>
        <dbReference type="ARBA" id="ARBA00022664"/>
    </source>
</evidence>
<feature type="domain" description="Helicase C-terminal" evidence="13">
    <location>
        <begin position="433"/>
        <end position="607"/>
    </location>
</feature>
<evidence type="ECO:0000313" key="15">
    <source>
        <dbReference type="Proteomes" id="UP000023152"/>
    </source>
</evidence>
<keyword evidence="6" id="KW-0067">ATP-binding</keyword>
<keyword evidence="15" id="KW-1185">Reference proteome</keyword>
<dbReference type="SMART" id="SM00487">
    <property type="entry name" value="DEXDc"/>
    <property type="match status" value="1"/>
</dbReference>
<dbReference type="GO" id="GO:0005524">
    <property type="term" value="F:ATP binding"/>
    <property type="evidence" value="ECO:0007669"/>
    <property type="project" value="UniProtKB-KW"/>
</dbReference>
<feature type="compositionally biased region" description="Basic and acidic residues" evidence="10">
    <location>
        <begin position="11"/>
        <end position="23"/>
    </location>
</feature>
<comment type="similarity">
    <text evidence="8">Belongs to the DEAD box helicase family. DEAH subfamily. PRP16 sub-subfamily.</text>
</comment>
<keyword evidence="11" id="KW-0812">Transmembrane</keyword>
<dbReference type="Pfam" id="PF04408">
    <property type="entry name" value="WHD_HA2"/>
    <property type="match status" value="1"/>
</dbReference>
<feature type="domain" description="Helicase ATP-binding" evidence="12">
    <location>
        <begin position="245"/>
        <end position="408"/>
    </location>
</feature>
<evidence type="ECO:0000256" key="7">
    <source>
        <dbReference type="ARBA" id="ARBA00023187"/>
    </source>
</evidence>
<evidence type="ECO:0000313" key="14">
    <source>
        <dbReference type="EMBL" id="ETO26170.1"/>
    </source>
</evidence>
<dbReference type="OrthoDB" id="10253254at2759"/>
<evidence type="ECO:0000256" key="11">
    <source>
        <dbReference type="SAM" id="Phobius"/>
    </source>
</evidence>
<keyword evidence="4" id="KW-0378">Hydrolase</keyword>
<dbReference type="GO" id="GO:0016787">
    <property type="term" value="F:hydrolase activity"/>
    <property type="evidence" value="ECO:0007669"/>
    <property type="project" value="UniProtKB-KW"/>
</dbReference>
<feature type="compositionally biased region" description="Polar residues" evidence="10">
    <location>
        <begin position="33"/>
        <end position="42"/>
    </location>
</feature>
<dbReference type="AlphaFoldDB" id="X6NIL5"/>
<feature type="region of interest" description="Disordered" evidence="10">
    <location>
        <begin position="1"/>
        <end position="42"/>
    </location>
</feature>
<dbReference type="InterPro" id="IPR011545">
    <property type="entry name" value="DEAD/DEAH_box_helicase_dom"/>
</dbReference>
<dbReference type="SMART" id="SM00490">
    <property type="entry name" value="HELICc"/>
    <property type="match status" value="1"/>
</dbReference>
<dbReference type="PANTHER" id="PTHR18934">
    <property type="entry name" value="ATP-DEPENDENT RNA HELICASE"/>
    <property type="match status" value="1"/>
</dbReference>
<evidence type="ECO:0000256" key="4">
    <source>
        <dbReference type="ARBA" id="ARBA00022801"/>
    </source>
</evidence>
<dbReference type="EC" id="3.6.4.13" evidence="1"/>
<evidence type="ECO:0000256" key="6">
    <source>
        <dbReference type="ARBA" id="ARBA00022840"/>
    </source>
</evidence>
<dbReference type="InterPro" id="IPR014001">
    <property type="entry name" value="Helicase_ATP-bd"/>
</dbReference>
<dbReference type="GO" id="GO:0003723">
    <property type="term" value="F:RNA binding"/>
    <property type="evidence" value="ECO:0007669"/>
    <property type="project" value="TreeGrafter"/>
</dbReference>
<dbReference type="GO" id="GO:0008380">
    <property type="term" value="P:RNA splicing"/>
    <property type="evidence" value="ECO:0007669"/>
    <property type="project" value="UniProtKB-KW"/>
</dbReference>
<evidence type="ECO:0000259" key="13">
    <source>
        <dbReference type="PROSITE" id="PS51194"/>
    </source>
</evidence>
<proteinExistence type="inferred from homology"/>
<dbReference type="InterPro" id="IPR027417">
    <property type="entry name" value="P-loop_NTPase"/>
</dbReference>
<gene>
    <name evidence="14" type="ORF">RFI_10968</name>
</gene>
<keyword evidence="5 14" id="KW-0347">Helicase</keyword>
<keyword evidence="11" id="KW-0472">Membrane</keyword>
<dbReference type="InterPro" id="IPR001650">
    <property type="entry name" value="Helicase_C-like"/>
</dbReference>
<feature type="transmembrane region" description="Helical" evidence="11">
    <location>
        <begin position="690"/>
        <end position="708"/>
    </location>
</feature>
<dbReference type="InterPro" id="IPR007502">
    <property type="entry name" value="Helicase-assoc_dom"/>
</dbReference>
<evidence type="ECO:0000256" key="5">
    <source>
        <dbReference type="ARBA" id="ARBA00022806"/>
    </source>
</evidence>
<dbReference type="PROSITE" id="PS51194">
    <property type="entry name" value="HELICASE_CTER"/>
    <property type="match status" value="1"/>
</dbReference>
<evidence type="ECO:0000259" key="12">
    <source>
        <dbReference type="PROSITE" id="PS51192"/>
    </source>
</evidence>
<feature type="transmembrane region" description="Helical" evidence="11">
    <location>
        <begin position="663"/>
        <end position="683"/>
    </location>
</feature>
<keyword evidence="7" id="KW-0508">mRNA splicing</keyword>
<evidence type="ECO:0000256" key="3">
    <source>
        <dbReference type="ARBA" id="ARBA00022741"/>
    </source>
</evidence>
<dbReference type="GO" id="GO:0003724">
    <property type="term" value="F:RNA helicase activity"/>
    <property type="evidence" value="ECO:0007669"/>
    <property type="project" value="UniProtKB-EC"/>
</dbReference>
<dbReference type="OMA" id="INPWTGM"/>
<evidence type="ECO:0000256" key="1">
    <source>
        <dbReference type="ARBA" id="ARBA00012552"/>
    </source>
</evidence>
<dbReference type="InterPro" id="IPR048333">
    <property type="entry name" value="HA2_WH"/>
</dbReference>
<comment type="catalytic activity">
    <reaction evidence="9">
        <text>ATP + H2O = ADP + phosphate + H(+)</text>
        <dbReference type="Rhea" id="RHEA:13065"/>
        <dbReference type="ChEBI" id="CHEBI:15377"/>
        <dbReference type="ChEBI" id="CHEBI:15378"/>
        <dbReference type="ChEBI" id="CHEBI:30616"/>
        <dbReference type="ChEBI" id="CHEBI:43474"/>
        <dbReference type="ChEBI" id="CHEBI:456216"/>
        <dbReference type="EC" id="3.6.4.13"/>
    </reaction>
</comment>
<dbReference type="CDD" id="cd18791">
    <property type="entry name" value="SF2_C_RHA"/>
    <property type="match status" value="1"/>
</dbReference>
<reference evidence="14 15" key="1">
    <citation type="journal article" date="2013" name="Curr. Biol.">
        <title>The Genome of the Foraminiferan Reticulomyxa filosa.</title>
        <authorList>
            <person name="Glockner G."/>
            <person name="Hulsmann N."/>
            <person name="Schleicher M."/>
            <person name="Noegel A.A."/>
            <person name="Eichinger L."/>
            <person name="Gallinger C."/>
            <person name="Pawlowski J."/>
            <person name="Sierra R."/>
            <person name="Euteneuer U."/>
            <person name="Pillet L."/>
            <person name="Moustafa A."/>
            <person name="Platzer M."/>
            <person name="Groth M."/>
            <person name="Szafranski K."/>
            <person name="Schliwa M."/>
        </authorList>
    </citation>
    <scope>NUCLEOTIDE SEQUENCE [LARGE SCALE GENOMIC DNA]</scope>
</reference>